<proteinExistence type="evidence at transcript level"/>
<accession>A0A0N9JZS3</accession>
<dbReference type="Gene3D" id="1.10.2080.10">
    <property type="entry name" value="Insect odorant-binding protein A10/Ejaculatory bulb-specific protein 3"/>
    <property type="match status" value="1"/>
</dbReference>
<reference evidence="2" key="1">
    <citation type="journal article" date="2015" name="Comp. Biochem. Physiol. Part D Genomics Proteomics">
        <title>Analysis of antennal transcriptome and odorant binding protein expression profiles of the recently identified parasitoid wasp, Sclerodermus sp.</title>
        <authorList>
            <person name="Zhou C.X."/>
            <person name="Min S.F."/>
            <person name="Yan-Long T."/>
            <person name="Wang M.Q."/>
        </authorList>
    </citation>
    <scope>NUCLEOTIDE SEQUENCE</scope>
</reference>
<protein>
    <submittedName>
        <fullName evidence="2">Chemosensory protein 4</fullName>
    </submittedName>
</protein>
<dbReference type="InterPro" id="IPR005055">
    <property type="entry name" value="A10/PebIII"/>
</dbReference>
<evidence type="ECO:0000313" key="2">
    <source>
        <dbReference type="EMBL" id="ALG36157.1"/>
    </source>
</evidence>
<gene>
    <name evidence="2" type="primary">csp4</name>
</gene>
<feature type="signal peptide" evidence="1">
    <location>
        <begin position="1"/>
        <end position="21"/>
    </location>
</feature>
<dbReference type="EMBL" id="KP963709">
    <property type="protein sequence ID" value="ALG36157.1"/>
    <property type="molecule type" value="mRNA"/>
</dbReference>
<reference evidence="2" key="2">
    <citation type="submission" date="2015-03" db="EMBL/GenBank/DDBJ databases">
        <authorList>
            <person name="Murphy D."/>
        </authorList>
    </citation>
    <scope>NUCLEOTIDE SEQUENCE</scope>
</reference>
<dbReference type="SUPFAM" id="SSF100910">
    <property type="entry name" value="Chemosensory protein Csp2"/>
    <property type="match status" value="1"/>
</dbReference>
<evidence type="ECO:0000256" key="1">
    <source>
        <dbReference type="SAM" id="SignalP"/>
    </source>
</evidence>
<keyword evidence="1" id="KW-0732">Signal</keyword>
<dbReference type="Pfam" id="PF03392">
    <property type="entry name" value="OS-D"/>
    <property type="match status" value="1"/>
</dbReference>
<name>A0A0N9JZS3_9HYME</name>
<dbReference type="PANTHER" id="PTHR11257">
    <property type="entry name" value="CHEMOSENSORY PROTEIN-RELATED"/>
    <property type="match status" value="1"/>
</dbReference>
<feature type="chain" id="PRO_5006036479" evidence="1">
    <location>
        <begin position="22"/>
        <end position="125"/>
    </location>
</feature>
<dbReference type="InterPro" id="IPR036682">
    <property type="entry name" value="OS_D_A10/PebIII_sf"/>
</dbReference>
<sequence>MVNIISSILLFSFVFLQYSFAEEMYSDKYDNIAIEDILNNDKVREEYYNCFMDTGPCVTEDAAYFKGNFVEAMATQCKKCTQKQQENFEKVIVWYTENQPEKWQTLIQKALEDAKKLNIPMEATS</sequence>
<dbReference type="PANTHER" id="PTHR11257:SF13">
    <property type="entry name" value="GEO07322P1"/>
    <property type="match status" value="1"/>
</dbReference>
<organism evidence="2">
    <name type="scientific">Sclerodermus sp. MQW-2015</name>
    <dbReference type="NCBI Taxonomy" id="1729718"/>
    <lineage>
        <taxon>Eukaryota</taxon>
        <taxon>Metazoa</taxon>
        <taxon>Ecdysozoa</taxon>
        <taxon>Arthropoda</taxon>
        <taxon>Hexapoda</taxon>
        <taxon>Insecta</taxon>
        <taxon>Pterygota</taxon>
        <taxon>Neoptera</taxon>
        <taxon>Endopterygota</taxon>
        <taxon>Hymenoptera</taxon>
        <taxon>Apocrita</taxon>
        <taxon>Aculeata</taxon>
        <taxon>Chrysidoidea</taxon>
        <taxon>Bethylidae</taxon>
        <taxon>Scleroderminae</taxon>
        <taxon>Sclerodermus</taxon>
    </lineage>
</organism>
<dbReference type="AlphaFoldDB" id="A0A0N9JZS3"/>